<dbReference type="Pfam" id="PF07969">
    <property type="entry name" value="Amidohydro_3"/>
    <property type="match status" value="1"/>
</dbReference>
<dbReference type="Gene3D" id="3.10.310.70">
    <property type="match status" value="1"/>
</dbReference>
<dbReference type="SUPFAM" id="SSF51338">
    <property type="entry name" value="Composite domain of metallo-dependent hydrolases"/>
    <property type="match status" value="1"/>
</dbReference>
<dbReference type="InterPro" id="IPR013108">
    <property type="entry name" value="Amidohydro_3"/>
</dbReference>
<dbReference type="InterPro" id="IPR033932">
    <property type="entry name" value="YtcJ-like"/>
</dbReference>
<keyword evidence="2" id="KW-0378">Hydrolase</keyword>
<feature type="domain" description="Amidohydrolase 3" evidence="1">
    <location>
        <begin position="63"/>
        <end position="553"/>
    </location>
</feature>
<dbReference type="GO" id="GO:0016810">
    <property type="term" value="F:hydrolase activity, acting on carbon-nitrogen (but not peptide) bonds"/>
    <property type="evidence" value="ECO:0007669"/>
    <property type="project" value="InterPro"/>
</dbReference>
<dbReference type="InterPro" id="IPR011059">
    <property type="entry name" value="Metal-dep_hydrolase_composite"/>
</dbReference>
<dbReference type="PANTHER" id="PTHR22642">
    <property type="entry name" value="IMIDAZOLONEPROPIONASE"/>
    <property type="match status" value="1"/>
</dbReference>
<name>A0A7C6Z6W5_9FIRM</name>
<reference evidence="2 3" key="1">
    <citation type="journal article" date="2020" name="Biotechnol. Biofuels">
        <title>New insights from the biogas microbiome by comprehensive genome-resolved metagenomics of nearly 1600 species originating from multiple anaerobic digesters.</title>
        <authorList>
            <person name="Campanaro S."/>
            <person name="Treu L."/>
            <person name="Rodriguez-R L.M."/>
            <person name="Kovalovszki A."/>
            <person name="Ziels R.M."/>
            <person name="Maus I."/>
            <person name="Zhu X."/>
            <person name="Kougias P.G."/>
            <person name="Basile A."/>
            <person name="Luo G."/>
            <person name="Schluter A."/>
            <person name="Konstantinidis K.T."/>
            <person name="Angelidaki I."/>
        </authorList>
    </citation>
    <scope>NUCLEOTIDE SEQUENCE [LARGE SCALE GENOMIC DNA]</scope>
    <source>
        <strain evidence="2">AS05jafATM_4</strain>
    </source>
</reference>
<dbReference type="SUPFAM" id="SSF51556">
    <property type="entry name" value="Metallo-dependent hydrolases"/>
    <property type="match status" value="1"/>
</dbReference>
<dbReference type="Gene3D" id="2.30.40.10">
    <property type="entry name" value="Urease, subunit C, domain 1"/>
    <property type="match status" value="1"/>
</dbReference>
<accession>A0A7C6Z6W5</accession>
<organism evidence="2 3">
    <name type="scientific">Desulfitobacterium dehalogenans</name>
    <dbReference type="NCBI Taxonomy" id="36854"/>
    <lineage>
        <taxon>Bacteria</taxon>
        <taxon>Bacillati</taxon>
        <taxon>Bacillota</taxon>
        <taxon>Clostridia</taxon>
        <taxon>Eubacteriales</taxon>
        <taxon>Desulfitobacteriaceae</taxon>
        <taxon>Desulfitobacterium</taxon>
    </lineage>
</organism>
<dbReference type="EMBL" id="DUTF01000379">
    <property type="protein sequence ID" value="HHY28601.1"/>
    <property type="molecule type" value="Genomic_DNA"/>
</dbReference>
<protein>
    <submittedName>
        <fullName evidence="2">Amidohydrolase</fullName>
    </submittedName>
</protein>
<gene>
    <name evidence="2" type="ORF">GX523_18035</name>
</gene>
<evidence type="ECO:0000313" key="2">
    <source>
        <dbReference type="EMBL" id="HHY28601.1"/>
    </source>
</evidence>
<evidence type="ECO:0000259" key="1">
    <source>
        <dbReference type="Pfam" id="PF07969"/>
    </source>
</evidence>
<dbReference type="Gene3D" id="3.20.20.140">
    <property type="entry name" value="Metal-dependent hydrolases"/>
    <property type="match status" value="1"/>
</dbReference>
<proteinExistence type="predicted"/>
<evidence type="ECO:0000313" key="3">
    <source>
        <dbReference type="Proteomes" id="UP000553059"/>
    </source>
</evidence>
<dbReference type="InterPro" id="IPR032466">
    <property type="entry name" value="Metal_Hydrolase"/>
</dbReference>
<dbReference type="AlphaFoldDB" id="A0A7C6Z6W5"/>
<dbReference type="CDD" id="cd01300">
    <property type="entry name" value="YtcJ_like"/>
    <property type="match status" value="1"/>
</dbReference>
<comment type="caution">
    <text evidence="2">The sequence shown here is derived from an EMBL/GenBank/DDBJ whole genome shotgun (WGS) entry which is preliminary data.</text>
</comment>
<dbReference type="PANTHER" id="PTHR22642:SF2">
    <property type="entry name" value="PROTEIN LONG AFTER FAR-RED 3"/>
    <property type="match status" value="1"/>
</dbReference>
<sequence>MLNKELLLRKLNKLSADQVVINANVITMNPKQPQAEAIAVKNGKIIGVGSNAEINQFCSLQTEILDLKGKTLLPGFIESHTHMSVYASTLSLVDLFYLNTHSIEDIQTRIKQCAENTPEGTWIVGWGYDCARLAEKRHPNRWDLDKVAPNHPVFVHCFSAGHFGTANSLALEMAGITRDTPSPVGGEIIHDANGEPTGNLAKVPATAMVMKKIPPRTLADLVDGLRKCNEIYLKAGVTSIQEACLGGLDPNELIAYNQVISDNELSVRVTAMTYYELFEMLLSKGADLSELGVCSGCGDDRLKIGPVKIIAGGSLPTQTAALFEPYLGDPSNKGNLLFPQEKLNEVIFKYHKAGFQIAVHAIGDREIESVIEAFESALTRLPRANHRHRIEHCKLATEDQLDRIAKLGLNVTFYPAHTYYFGDQYRDIYLGPQRAARLNPMKSALNRGITFGLHGDSPLTPVSPLGLVCTSVVRETMSGDTQGPEQAISLTEALKAVTINGAYLVFEENIKGSIEIGKLADFVVLSEDPYKIAPRDIKDIQVDLTIIGGEIVYQRF</sequence>
<dbReference type="Proteomes" id="UP000553059">
    <property type="component" value="Unassembled WGS sequence"/>
</dbReference>